<evidence type="ECO:0000256" key="5">
    <source>
        <dbReference type="ARBA" id="ARBA00023004"/>
    </source>
</evidence>
<evidence type="ECO:0000256" key="2">
    <source>
        <dbReference type="ARBA" id="ARBA00022448"/>
    </source>
</evidence>
<evidence type="ECO:0000313" key="11">
    <source>
        <dbReference type="Proteomes" id="UP000051086"/>
    </source>
</evidence>
<keyword evidence="2 7" id="KW-0813">Transport</keyword>
<dbReference type="AlphaFoldDB" id="A0A0P1FA52"/>
<feature type="transmembrane region" description="Helical" evidence="7">
    <location>
        <begin position="52"/>
        <end position="68"/>
    </location>
</feature>
<dbReference type="PANTHER" id="PTHR36964">
    <property type="entry name" value="PROTEIN-METHIONINE-SULFOXIDE REDUCTASE HEME-BINDING SUBUNIT MSRQ"/>
    <property type="match status" value="1"/>
</dbReference>
<keyword evidence="11" id="KW-1185">Reference proteome</keyword>
<evidence type="ECO:0000313" key="12">
    <source>
        <dbReference type="Proteomes" id="UP000051887"/>
    </source>
</evidence>
<keyword evidence="7" id="KW-0349">Heme</keyword>
<dbReference type="GO" id="GO:0010181">
    <property type="term" value="F:FMN binding"/>
    <property type="evidence" value="ECO:0007669"/>
    <property type="project" value="UniProtKB-UniRule"/>
</dbReference>
<dbReference type="GO" id="GO:0020037">
    <property type="term" value="F:heme binding"/>
    <property type="evidence" value="ECO:0007669"/>
    <property type="project" value="UniProtKB-UniRule"/>
</dbReference>
<comment type="cofactor">
    <cofactor evidence="7">
        <name>FMN</name>
        <dbReference type="ChEBI" id="CHEBI:58210"/>
    </cofactor>
    <text evidence="7">Binds 1 FMN per subunit.</text>
</comment>
<comment type="function">
    <text evidence="7">Part of the MsrPQ system that repairs oxidized periplasmic proteins containing methionine sulfoxide residues (Met-O), using respiratory chain electrons. Thus protects these proteins from oxidative-stress damage caused by reactive species of oxygen and chlorine generated by the host defense mechanisms. MsrPQ is essential for the maintenance of envelope integrity under bleach stress, rescuing a wide series of structurally unrelated periplasmic proteins from methionine oxidation. MsrQ provides electrons for reduction to the reductase catalytic subunit MsrP, using the quinone pool of the respiratory chain.</text>
</comment>
<keyword evidence="7" id="KW-0249">Electron transport</keyword>
<keyword evidence="3 7" id="KW-0812">Transmembrane</keyword>
<feature type="transmembrane region" description="Helical" evidence="7">
    <location>
        <begin position="80"/>
        <end position="99"/>
    </location>
</feature>
<comment type="similarity">
    <text evidence="7">Belongs to the MsrQ family.</text>
</comment>
<dbReference type="NCBIfam" id="NF003833">
    <property type="entry name" value="PRK05419.1-5"/>
    <property type="match status" value="1"/>
</dbReference>
<evidence type="ECO:0000313" key="9">
    <source>
        <dbReference type="EMBL" id="CUH64941.1"/>
    </source>
</evidence>
<organism evidence="10 12">
    <name type="scientific">Thalassovita autumnalis</name>
    <dbReference type="NCBI Taxonomy" id="2072972"/>
    <lineage>
        <taxon>Bacteria</taxon>
        <taxon>Pseudomonadati</taxon>
        <taxon>Pseudomonadota</taxon>
        <taxon>Alphaproteobacteria</taxon>
        <taxon>Rhodobacterales</taxon>
        <taxon>Roseobacteraceae</taxon>
        <taxon>Thalassovita</taxon>
    </lineage>
</organism>
<keyword evidence="7" id="KW-0288">FMN</keyword>
<feature type="domain" description="Ferric oxidoreductase" evidence="8">
    <location>
        <begin position="51"/>
        <end position="160"/>
    </location>
</feature>
<reference evidence="10 12" key="2">
    <citation type="submission" date="2015-09" db="EMBL/GenBank/DDBJ databases">
        <authorList>
            <consortium name="Swine Surveillance"/>
        </authorList>
    </citation>
    <scope>NUCLEOTIDE SEQUENCE [LARGE SCALE GENOMIC DNA]</scope>
    <source>
        <strain evidence="10 12">5120</strain>
    </source>
</reference>
<keyword evidence="5 7" id="KW-0408">Iron</keyword>
<dbReference type="Proteomes" id="UP000051086">
    <property type="component" value="Unassembled WGS sequence"/>
</dbReference>
<dbReference type="InterPro" id="IPR022837">
    <property type="entry name" value="MsrQ-like"/>
</dbReference>
<dbReference type="HAMAP" id="MF_01207">
    <property type="entry name" value="MsrQ"/>
    <property type="match status" value="1"/>
</dbReference>
<sequence length="200" mass="22390">MVDLINRQARKLPTWVVYLIGFLPMPLLFWQGITGALGADPVKALEHEYGELALQLLILGLAITPARRHLGLNLLKFRRAIGLLSFFYVLAHLLVWAVLDVQTLGAVWADIVKRPYITIGMAGFALLLPLAVTSNNRSVRALGAGWRKLHKLTYPAVLLGGIHYVWLVKGWQLEPLIYLAAILFLFALRLPKRRKARVAA</sequence>
<dbReference type="EMBL" id="CYSB01000023">
    <property type="protein sequence ID" value="CUH64941.1"/>
    <property type="molecule type" value="Genomic_DNA"/>
</dbReference>
<feature type="transmembrane region" description="Helical" evidence="7">
    <location>
        <begin position="12"/>
        <end position="32"/>
    </location>
</feature>
<evidence type="ECO:0000256" key="1">
    <source>
        <dbReference type="ARBA" id="ARBA00004141"/>
    </source>
</evidence>
<evidence type="ECO:0000313" key="10">
    <source>
        <dbReference type="EMBL" id="CUH71176.1"/>
    </source>
</evidence>
<keyword evidence="6 7" id="KW-0472">Membrane</keyword>
<proteinExistence type="inferred from homology"/>
<evidence type="ECO:0000256" key="6">
    <source>
        <dbReference type="ARBA" id="ARBA00023136"/>
    </source>
</evidence>
<evidence type="ECO:0000256" key="4">
    <source>
        <dbReference type="ARBA" id="ARBA00022989"/>
    </source>
</evidence>
<feature type="transmembrane region" description="Helical" evidence="7">
    <location>
        <begin position="111"/>
        <end position="132"/>
    </location>
</feature>
<dbReference type="OrthoDB" id="9788328at2"/>
<reference evidence="9 11" key="1">
    <citation type="submission" date="2015-09" db="EMBL/GenBank/DDBJ databases">
        <authorList>
            <person name="Rodrigo-Torres L."/>
            <person name="Arahal D.R."/>
        </authorList>
    </citation>
    <scope>NUCLEOTIDE SEQUENCE [LARGE SCALE GENOMIC DNA]</scope>
    <source>
        <strain evidence="9 11">CECT 5118</strain>
    </source>
</reference>
<keyword evidence="7" id="KW-0479">Metal-binding</keyword>
<accession>A0A0P1FA52</accession>
<evidence type="ECO:0000256" key="3">
    <source>
        <dbReference type="ARBA" id="ARBA00022692"/>
    </source>
</evidence>
<evidence type="ECO:0000256" key="7">
    <source>
        <dbReference type="HAMAP-Rule" id="MF_01207"/>
    </source>
</evidence>
<name>A0A0P1FA52_9RHOB</name>
<dbReference type="GO" id="GO:0030091">
    <property type="term" value="P:protein repair"/>
    <property type="evidence" value="ECO:0007669"/>
    <property type="project" value="UniProtKB-UniRule"/>
</dbReference>
<protein>
    <recommendedName>
        <fullName evidence="7">Protein-methionine-sulfoxide reductase heme-binding subunit MsrQ</fullName>
    </recommendedName>
    <alternativeName>
        <fullName evidence="7">Flavocytochrome MsrQ</fullName>
    </alternativeName>
</protein>
<comment type="subcellular location">
    <subcellularLocation>
        <location evidence="7">Cell membrane</location>
        <topology evidence="7">Multi-pass membrane protein</topology>
    </subcellularLocation>
    <subcellularLocation>
        <location evidence="1">Membrane</location>
        <topology evidence="1">Multi-pass membrane protein</topology>
    </subcellularLocation>
</comment>
<dbReference type="GO" id="GO:0046872">
    <property type="term" value="F:metal ion binding"/>
    <property type="evidence" value="ECO:0007669"/>
    <property type="project" value="UniProtKB-KW"/>
</dbReference>
<comment type="cofactor">
    <cofactor evidence="7">
        <name>heme b</name>
        <dbReference type="ChEBI" id="CHEBI:60344"/>
    </cofactor>
    <text evidence="7">Binds 1 heme b (iron(II)-protoporphyrin IX) group per subunit.</text>
</comment>
<dbReference type="InterPro" id="IPR013130">
    <property type="entry name" value="Fe3_Rdtase_TM_dom"/>
</dbReference>
<dbReference type="Proteomes" id="UP000051887">
    <property type="component" value="Unassembled WGS sequence"/>
</dbReference>
<dbReference type="GO" id="GO:0009055">
    <property type="term" value="F:electron transfer activity"/>
    <property type="evidence" value="ECO:0007669"/>
    <property type="project" value="UniProtKB-UniRule"/>
</dbReference>
<keyword evidence="4 7" id="KW-1133">Transmembrane helix</keyword>
<dbReference type="PANTHER" id="PTHR36964:SF1">
    <property type="entry name" value="PROTEIN-METHIONINE-SULFOXIDE REDUCTASE HEME-BINDING SUBUNIT MSRQ"/>
    <property type="match status" value="1"/>
</dbReference>
<comment type="subunit">
    <text evidence="7">Heterodimer of a catalytic subunit (MsrP) and a heme-binding subunit (MsrQ).</text>
</comment>
<keyword evidence="7" id="KW-1003">Cell membrane</keyword>
<feature type="transmembrane region" description="Helical" evidence="7">
    <location>
        <begin position="152"/>
        <end position="169"/>
    </location>
</feature>
<dbReference type="Pfam" id="PF01794">
    <property type="entry name" value="Ferric_reduct"/>
    <property type="match status" value="1"/>
</dbReference>
<dbReference type="GO" id="GO:0005886">
    <property type="term" value="C:plasma membrane"/>
    <property type="evidence" value="ECO:0007669"/>
    <property type="project" value="UniProtKB-SubCell"/>
</dbReference>
<dbReference type="EMBL" id="CYSC01000016">
    <property type="protein sequence ID" value="CUH71176.1"/>
    <property type="molecule type" value="Genomic_DNA"/>
</dbReference>
<gene>
    <name evidence="10" type="primary">yedZ</name>
    <name evidence="7" type="synonym">msrQ</name>
    <name evidence="9" type="ORF">TL5118_01077</name>
    <name evidence="10" type="ORF">TL5120_00958</name>
</gene>
<dbReference type="GO" id="GO:0016679">
    <property type="term" value="F:oxidoreductase activity, acting on diphenols and related substances as donors"/>
    <property type="evidence" value="ECO:0007669"/>
    <property type="project" value="TreeGrafter"/>
</dbReference>
<evidence type="ECO:0000259" key="8">
    <source>
        <dbReference type="Pfam" id="PF01794"/>
    </source>
</evidence>
<feature type="transmembrane region" description="Helical" evidence="7">
    <location>
        <begin position="175"/>
        <end position="191"/>
    </location>
</feature>
<keyword evidence="7" id="KW-0285">Flavoprotein</keyword>
<dbReference type="RefSeq" id="WP_058242491.1">
    <property type="nucleotide sequence ID" value="NZ_CYSB01000023.1"/>
</dbReference>